<evidence type="ECO:0000256" key="5">
    <source>
        <dbReference type="ARBA" id="ARBA00023004"/>
    </source>
</evidence>
<reference evidence="8 9" key="1">
    <citation type="submission" date="2024-07" db="EMBL/GenBank/DDBJ databases">
        <title>Novosphingobium kalidii RD2P27.</title>
        <authorList>
            <person name="Sun J.-Q."/>
        </authorList>
    </citation>
    <scope>NUCLEOTIDE SEQUENCE [LARGE SCALE GENOMIC DNA]</scope>
    <source>
        <strain evidence="8 9">RD2P27</strain>
    </source>
</reference>
<evidence type="ECO:0000313" key="9">
    <source>
        <dbReference type="Proteomes" id="UP001548713"/>
    </source>
</evidence>
<evidence type="ECO:0000256" key="3">
    <source>
        <dbReference type="ARBA" id="ARBA00022723"/>
    </source>
</evidence>
<evidence type="ECO:0000256" key="2">
    <source>
        <dbReference type="ARBA" id="ARBA00022714"/>
    </source>
</evidence>
<dbReference type="Pfam" id="PF00355">
    <property type="entry name" value="Rieske"/>
    <property type="match status" value="1"/>
</dbReference>
<comment type="cofactor">
    <cofactor evidence="1">
        <name>Fe cation</name>
        <dbReference type="ChEBI" id="CHEBI:24875"/>
    </cofactor>
</comment>
<dbReference type="Pfam" id="PF00848">
    <property type="entry name" value="Ring_hydroxyl_A"/>
    <property type="match status" value="1"/>
</dbReference>
<dbReference type="PROSITE" id="PS51296">
    <property type="entry name" value="RIESKE"/>
    <property type="match status" value="1"/>
</dbReference>
<dbReference type="GO" id="GO:0051213">
    <property type="term" value="F:dioxygenase activity"/>
    <property type="evidence" value="ECO:0007669"/>
    <property type="project" value="UniProtKB-KW"/>
</dbReference>
<gene>
    <name evidence="8" type="ORF">ABVV53_01510</name>
</gene>
<dbReference type="InterPro" id="IPR036922">
    <property type="entry name" value="Rieske_2Fe-2S_sf"/>
</dbReference>
<name>A0ABV2CYB6_9SPHN</name>
<dbReference type="SUPFAM" id="SSF50022">
    <property type="entry name" value="ISP domain"/>
    <property type="match status" value="1"/>
</dbReference>
<dbReference type="Gene3D" id="3.90.380.10">
    <property type="entry name" value="Naphthalene 1,2-dioxygenase Alpha Subunit, Chain A, domain 1"/>
    <property type="match status" value="1"/>
</dbReference>
<keyword evidence="4" id="KW-0560">Oxidoreductase</keyword>
<feature type="domain" description="Rieske" evidence="7">
    <location>
        <begin position="46"/>
        <end position="165"/>
    </location>
</feature>
<dbReference type="PANTHER" id="PTHR43756:SF5">
    <property type="entry name" value="CHOLINE MONOOXYGENASE, CHLOROPLASTIC"/>
    <property type="match status" value="1"/>
</dbReference>
<keyword evidence="5" id="KW-0408">Iron</keyword>
<dbReference type="InterPro" id="IPR001663">
    <property type="entry name" value="Rng_hydr_dOase-A"/>
</dbReference>
<evidence type="ECO:0000256" key="4">
    <source>
        <dbReference type="ARBA" id="ARBA00023002"/>
    </source>
</evidence>
<accession>A0ABV2CYB6</accession>
<comment type="caution">
    <text evidence="8">The sequence shown here is derived from an EMBL/GenBank/DDBJ whole genome shotgun (WGS) entry which is preliminary data.</text>
</comment>
<dbReference type="RefSeq" id="WP_353982549.1">
    <property type="nucleotide sequence ID" value="NZ_JBEWLY010000004.1"/>
</dbReference>
<dbReference type="SUPFAM" id="SSF55961">
    <property type="entry name" value="Bet v1-like"/>
    <property type="match status" value="1"/>
</dbReference>
<keyword evidence="2" id="KW-0001">2Fe-2S</keyword>
<organism evidence="8 9">
    <name type="scientific">Novosphingobium kalidii</name>
    <dbReference type="NCBI Taxonomy" id="3230299"/>
    <lineage>
        <taxon>Bacteria</taxon>
        <taxon>Pseudomonadati</taxon>
        <taxon>Pseudomonadota</taxon>
        <taxon>Alphaproteobacteria</taxon>
        <taxon>Sphingomonadales</taxon>
        <taxon>Sphingomonadaceae</taxon>
        <taxon>Novosphingobium</taxon>
    </lineage>
</organism>
<sequence length="481" mass="54328">MAEMDPIELHAHNPLRIENPALIPAGRYYDEDFYRLEGERMWPHVWQMACRLEQIPEVGDWIEYSNLGKSVIVVRTRDEVKAYQNHCRHRGVPIAGGEGNAEGKSAHGNCAKSGFICPFHGWRWNMDGDCTFVYGRHLFDEELLNKDDLALRSVRVETWGGCAFINHDPDAPSLRDSLGPVLDRLEARGMSKMRAQWWFATVLPANWKVAMEAFMEGYHVMKTHPQLQHAQPSLYNGRYGNETGGLGPTINPNLSVSENIAEALQTMELLSDGMAGLVQRKEIEIARAVPTHDLPEDPQVAIMAWYGRVCQAITDTLRARGEDVPDLAKVMVEQPVEAVEFLFPNTFLLTYFTSMSAYRIRPLGPESCLFELWSLTHYPEGEEPELQREPTVLPFDSQDFPMIPRQDYSNIPIQQKGLHSEGLENLRLCKEREGLISNYQRLIDGYIAGAPAALLSNANQKLGGNFDGAILDLELEKKHGL</sequence>
<proteinExistence type="predicted"/>
<evidence type="ECO:0000313" key="8">
    <source>
        <dbReference type="EMBL" id="MET1754149.1"/>
    </source>
</evidence>
<dbReference type="Proteomes" id="UP001548713">
    <property type="component" value="Unassembled WGS sequence"/>
</dbReference>
<evidence type="ECO:0000259" key="7">
    <source>
        <dbReference type="PROSITE" id="PS51296"/>
    </source>
</evidence>
<protein>
    <submittedName>
        <fullName evidence="8">Aromatic ring-hydroxylating dioxygenase subunit alpha</fullName>
    </submittedName>
</protein>
<dbReference type="Gene3D" id="2.102.10.10">
    <property type="entry name" value="Rieske [2Fe-2S] iron-sulphur domain"/>
    <property type="match status" value="1"/>
</dbReference>
<keyword evidence="9" id="KW-1185">Reference proteome</keyword>
<evidence type="ECO:0000256" key="6">
    <source>
        <dbReference type="ARBA" id="ARBA00023014"/>
    </source>
</evidence>
<evidence type="ECO:0000256" key="1">
    <source>
        <dbReference type="ARBA" id="ARBA00001962"/>
    </source>
</evidence>
<keyword evidence="6" id="KW-0411">Iron-sulfur</keyword>
<dbReference type="PANTHER" id="PTHR43756">
    <property type="entry name" value="CHOLINE MONOOXYGENASE, CHLOROPLASTIC"/>
    <property type="match status" value="1"/>
</dbReference>
<dbReference type="PRINTS" id="PR00090">
    <property type="entry name" value="RNGDIOXGNASE"/>
</dbReference>
<dbReference type="CDD" id="cd03469">
    <property type="entry name" value="Rieske_RO_Alpha_N"/>
    <property type="match status" value="1"/>
</dbReference>
<dbReference type="InterPro" id="IPR017941">
    <property type="entry name" value="Rieske_2Fe-2S"/>
</dbReference>
<keyword evidence="3" id="KW-0479">Metal-binding</keyword>
<dbReference type="InterPro" id="IPR015879">
    <property type="entry name" value="Ring_hydroxy_dOase_asu_C_dom"/>
</dbReference>
<keyword evidence="8" id="KW-0223">Dioxygenase</keyword>
<dbReference type="EMBL" id="JBEWLY010000004">
    <property type="protein sequence ID" value="MET1754149.1"/>
    <property type="molecule type" value="Genomic_DNA"/>
</dbReference>